<evidence type="ECO:0000313" key="13">
    <source>
        <dbReference type="Proteomes" id="UP000494119"/>
    </source>
</evidence>
<keyword evidence="2 10" id="KW-0378">Hydrolase</keyword>
<dbReference type="GO" id="GO:0005524">
    <property type="term" value="F:ATP binding"/>
    <property type="evidence" value="ECO:0007669"/>
    <property type="project" value="UniProtKB-UniRule"/>
</dbReference>
<reference evidence="12 13" key="1">
    <citation type="submission" date="2020-04" db="EMBL/GenBank/DDBJ databases">
        <authorList>
            <person name="De Canck E."/>
        </authorList>
    </citation>
    <scope>NUCLEOTIDE SEQUENCE [LARGE SCALE GENOMIC DNA]</scope>
    <source>
        <strain evidence="12 13">LMG 28688</strain>
    </source>
</reference>
<evidence type="ECO:0000256" key="9">
    <source>
        <dbReference type="ARBA" id="ARBA00048988"/>
    </source>
</evidence>
<dbReference type="RefSeq" id="WP_129562399.1">
    <property type="nucleotide sequence ID" value="NZ_CADIKL010000022.1"/>
</dbReference>
<keyword evidence="3 10" id="KW-0347">Helicase</keyword>
<dbReference type="GO" id="GO:0003677">
    <property type="term" value="F:DNA binding"/>
    <property type="evidence" value="ECO:0007669"/>
    <property type="project" value="InterPro"/>
</dbReference>
<evidence type="ECO:0000259" key="11">
    <source>
        <dbReference type="PROSITE" id="PS51198"/>
    </source>
</evidence>
<evidence type="ECO:0000256" key="7">
    <source>
        <dbReference type="ARBA" id="ARBA00034808"/>
    </source>
</evidence>
<dbReference type="InterPro" id="IPR014017">
    <property type="entry name" value="DNA_helicase_UvrD-like_C"/>
</dbReference>
<proteinExistence type="predicted"/>
<feature type="binding site" evidence="10">
    <location>
        <begin position="29"/>
        <end position="36"/>
    </location>
    <ligand>
        <name>ATP</name>
        <dbReference type="ChEBI" id="CHEBI:30616"/>
    </ligand>
</feature>
<protein>
    <recommendedName>
        <fullName evidence="7">DNA 3'-5' helicase</fullName>
        <ecNumber evidence="7">5.6.2.4</ecNumber>
    </recommendedName>
    <alternativeName>
        <fullName evidence="8">DNA 3'-5' helicase II</fullName>
    </alternativeName>
</protein>
<dbReference type="SUPFAM" id="SSF52540">
    <property type="entry name" value="P-loop containing nucleoside triphosphate hydrolases"/>
    <property type="match status" value="1"/>
</dbReference>
<keyword evidence="5" id="KW-0413">Isomerase</keyword>
<evidence type="ECO:0000256" key="1">
    <source>
        <dbReference type="ARBA" id="ARBA00022741"/>
    </source>
</evidence>
<comment type="catalytic activity">
    <reaction evidence="6">
        <text>Couples ATP hydrolysis with the unwinding of duplex DNA by translocating in the 3'-5' direction.</text>
        <dbReference type="EC" id="5.6.2.4"/>
    </reaction>
</comment>
<dbReference type="Proteomes" id="UP000494119">
    <property type="component" value="Unassembled WGS sequence"/>
</dbReference>
<feature type="domain" description="UvrD-like helicase ATP-binding" evidence="11">
    <location>
        <begin position="8"/>
        <end position="282"/>
    </location>
</feature>
<evidence type="ECO:0000256" key="4">
    <source>
        <dbReference type="ARBA" id="ARBA00022840"/>
    </source>
</evidence>
<evidence type="ECO:0000256" key="2">
    <source>
        <dbReference type="ARBA" id="ARBA00022801"/>
    </source>
</evidence>
<dbReference type="InterPro" id="IPR000212">
    <property type="entry name" value="DNA_helicase_UvrD/REP"/>
</dbReference>
<dbReference type="InterPro" id="IPR027417">
    <property type="entry name" value="P-loop_NTPase"/>
</dbReference>
<dbReference type="PROSITE" id="PS51198">
    <property type="entry name" value="UVRD_HELICASE_ATP_BIND"/>
    <property type="match status" value="1"/>
</dbReference>
<dbReference type="AlphaFoldDB" id="A0A6J5GAB3"/>
<dbReference type="PANTHER" id="PTHR11070">
    <property type="entry name" value="UVRD / RECB / PCRA DNA HELICASE FAMILY MEMBER"/>
    <property type="match status" value="1"/>
</dbReference>
<dbReference type="GO" id="GO:0000725">
    <property type="term" value="P:recombinational repair"/>
    <property type="evidence" value="ECO:0007669"/>
    <property type="project" value="TreeGrafter"/>
</dbReference>
<dbReference type="GO" id="GO:0043138">
    <property type="term" value="F:3'-5' DNA helicase activity"/>
    <property type="evidence" value="ECO:0007669"/>
    <property type="project" value="UniProtKB-EC"/>
</dbReference>
<dbReference type="PANTHER" id="PTHR11070:SF2">
    <property type="entry name" value="ATP-DEPENDENT DNA HELICASE SRS2"/>
    <property type="match status" value="1"/>
</dbReference>
<dbReference type="EC" id="5.6.2.4" evidence="7"/>
<comment type="catalytic activity">
    <reaction evidence="9">
        <text>ATP + H2O = ADP + phosphate + H(+)</text>
        <dbReference type="Rhea" id="RHEA:13065"/>
        <dbReference type="ChEBI" id="CHEBI:15377"/>
        <dbReference type="ChEBI" id="CHEBI:15378"/>
        <dbReference type="ChEBI" id="CHEBI:30616"/>
        <dbReference type="ChEBI" id="CHEBI:43474"/>
        <dbReference type="ChEBI" id="CHEBI:456216"/>
        <dbReference type="EC" id="5.6.2.4"/>
    </reaction>
</comment>
<organism evidence="12 13">
    <name type="scientific">Paraburkholderia caffeinitolerans</name>
    <dbReference type="NCBI Taxonomy" id="1723730"/>
    <lineage>
        <taxon>Bacteria</taxon>
        <taxon>Pseudomonadati</taxon>
        <taxon>Pseudomonadota</taxon>
        <taxon>Betaproteobacteria</taxon>
        <taxon>Burkholderiales</taxon>
        <taxon>Burkholderiaceae</taxon>
        <taxon>Paraburkholderia</taxon>
    </lineage>
</organism>
<keyword evidence="1 10" id="KW-0547">Nucleotide-binding</keyword>
<evidence type="ECO:0000256" key="10">
    <source>
        <dbReference type="PROSITE-ProRule" id="PRU00560"/>
    </source>
</evidence>
<evidence type="ECO:0000256" key="5">
    <source>
        <dbReference type="ARBA" id="ARBA00023235"/>
    </source>
</evidence>
<sequence>MLALGNHGATAEQLPIISGTRMGIEMIRGAAGSGKTSTALLRLESLAHTFVARRKRLALTGPVKVLVLTFNRTLAGYVEHLAASQLATFADVSCEINTFAAWANRSLGSPSIIEMEARESMLRRLGAGVKLDSDSLLSEIEYVCGRFRPGERSNYVTLERTGRGNAQAVPRSLRPSILTVIDAFYSELASYRGGGWLDWHLLAEQMLGMASQQYDIVIIDEAQDFSANQLRAVRHHLADPYCLTLVLDTAQRLYPRGYTWAETGLDMQQARYHRLRENHRNTVEIAQFAAGVVDGLALDDDGTLPDFSAATRHGEKPLVCVGKYSKQLQFAIDWIKANVDLTKETVAFLKPRGGNWFSDIRSALNGNGLGYVEITQNRNWPIGHENIALSTMHSAKGLEFDHVIILGLNAENTPHGDGADDEELLLLRRLLAMAVGRARKTMVVGYKATEASDLVQFFTPGTFNLLTL</sequence>
<dbReference type="EMBL" id="CADIKL010000022">
    <property type="protein sequence ID" value="CAB3796260.1"/>
    <property type="molecule type" value="Genomic_DNA"/>
</dbReference>
<gene>
    <name evidence="12" type="primary">rep_3</name>
    <name evidence="12" type="ORF">LMG28688_04270</name>
</gene>
<evidence type="ECO:0000256" key="3">
    <source>
        <dbReference type="ARBA" id="ARBA00022806"/>
    </source>
</evidence>
<evidence type="ECO:0000256" key="8">
    <source>
        <dbReference type="ARBA" id="ARBA00034923"/>
    </source>
</evidence>
<evidence type="ECO:0000313" key="12">
    <source>
        <dbReference type="EMBL" id="CAB3796260.1"/>
    </source>
</evidence>
<dbReference type="Pfam" id="PF13361">
    <property type="entry name" value="UvrD_C"/>
    <property type="match status" value="1"/>
</dbReference>
<evidence type="ECO:0000256" key="6">
    <source>
        <dbReference type="ARBA" id="ARBA00034617"/>
    </source>
</evidence>
<accession>A0A6J5GAB3</accession>
<keyword evidence="13" id="KW-1185">Reference proteome</keyword>
<dbReference type="GO" id="GO:0016787">
    <property type="term" value="F:hydrolase activity"/>
    <property type="evidence" value="ECO:0007669"/>
    <property type="project" value="UniProtKB-UniRule"/>
</dbReference>
<dbReference type="Gene3D" id="3.40.50.300">
    <property type="entry name" value="P-loop containing nucleotide triphosphate hydrolases"/>
    <property type="match status" value="2"/>
</dbReference>
<dbReference type="InterPro" id="IPR014016">
    <property type="entry name" value="UvrD-like_ATP-bd"/>
</dbReference>
<name>A0A6J5GAB3_9BURK</name>
<keyword evidence="4 10" id="KW-0067">ATP-binding</keyword>